<gene>
    <name evidence="2" type="ORF">DFR57_102165</name>
</gene>
<accession>A0A368Y9E3</accession>
<feature type="transmembrane region" description="Helical" evidence="1">
    <location>
        <begin position="145"/>
        <end position="169"/>
    </location>
</feature>
<dbReference type="Proteomes" id="UP000252585">
    <property type="component" value="Unassembled WGS sequence"/>
</dbReference>
<keyword evidence="1" id="KW-0812">Transmembrane</keyword>
<dbReference type="RefSeq" id="WP_114351656.1">
    <property type="nucleotide sequence ID" value="NZ_QPJJ01000002.1"/>
</dbReference>
<comment type="caution">
    <text evidence="2">The sequence shown here is derived from an EMBL/GenBank/DDBJ whole genome shotgun (WGS) entry which is preliminary data.</text>
</comment>
<keyword evidence="1" id="KW-1133">Transmembrane helix</keyword>
<protein>
    <submittedName>
        <fullName evidence="2">Putative membrane protein YesL</fullName>
    </submittedName>
</protein>
<reference evidence="2 3" key="1">
    <citation type="submission" date="2018-07" db="EMBL/GenBank/DDBJ databases">
        <title>Genomic Encyclopedia of Type Strains, Phase IV (KMG-IV): sequencing the most valuable type-strain genomes for metagenomic binning, comparative biology and taxonomic classification.</title>
        <authorList>
            <person name="Goeker M."/>
        </authorList>
    </citation>
    <scope>NUCLEOTIDE SEQUENCE [LARGE SCALE GENOMIC DNA]</scope>
    <source>
        <strain evidence="2 3">DSM 27696</strain>
    </source>
</reference>
<dbReference type="EMBL" id="QPJJ01000002">
    <property type="protein sequence ID" value="RCW76890.1"/>
    <property type="molecule type" value="Genomic_DNA"/>
</dbReference>
<evidence type="ECO:0000313" key="2">
    <source>
        <dbReference type="EMBL" id="RCW76890.1"/>
    </source>
</evidence>
<name>A0A368Y9E3_9BACI</name>
<feature type="transmembrane region" description="Helical" evidence="1">
    <location>
        <begin position="20"/>
        <end position="41"/>
    </location>
</feature>
<feature type="transmembrane region" description="Helical" evidence="1">
    <location>
        <begin position="78"/>
        <end position="97"/>
    </location>
</feature>
<dbReference type="Pfam" id="PF04854">
    <property type="entry name" value="DUF624"/>
    <property type="match status" value="1"/>
</dbReference>
<evidence type="ECO:0000313" key="3">
    <source>
        <dbReference type="Proteomes" id="UP000252585"/>
    </source>
</evidence>
<keyword evidence="3" id="KW-1185">Reference proteome</keyword>
<evidence type="ECO:0000256" key="1">
    <source>
        <dbReference type="SAM" id="Phobius"/>
    </source>
</evidence>
<keyword evidence="1" id="KW-0472">Membrane</keyword>
<dbReference type="InterPro" id="IPR006938">
    <property type="entry name" value="DUF624"/>
</dbReference>
<feature type="transmembrane region" description="Helical" evidence="1">
    <location>
        <begin position="175"/>
        <end position="196"/>
    </location>
</feature>
<sequence>MNGQMRGFYKVAEWVLNIAYLNILWIAFTLVGIVIFGLFPATTSMFTVIRKWVLGKRDIPIFQTFWSTYKKEIIKSNILGLIVIAVGGLLYLDFSYVSEQEGFFIQLTYYPLIILIVIYILSLLYVFPVYVHYDTKLIHVLKNSVLLMIMSPFITIMLMTGLVFVYFIMEFLPGLTPFFAASLFSYIIMWSCNFAFNKVSRFQKVNQ</sequence>
<feature type="transmembrane region" description="Helical" evidence="1">
    <location>
        <begin position="109"/>
        <end position="133"/>
    </location>
</feature>
<organism evidence="2 3">
    <name type="scientific">Saliterribacillus persicus</name>
    <dbReference type="NCBI Taxonomy" id="930114"/>
    <lineage>
        <taxon>Bacteria</taxon>
        <taxon>Bacillati</taxon>
        <taxon>Bacillota</taxon>
        <taxon>Bacilli</taxon>
        <taxon>Bacillales</taxon>
        <taxon>Bacillaceae</taxon>
        <taxon>Saliterribacillus</taxon>
    </lineage>
</organism>
<dbReference type="AlphaFoldDB" id="A0A368Y9E3"/>
<proteinExistence type="predicted"/>
<dbReference type="OrthoDB" id="2182676at2"/>